<keyword evidence="6" id="KW-0805">Transcription regulation</keyword>
<feature type="domain" description="HTH araC/xylS-type" evidence="11">
    <location>
        <begin position="434"/>
        <end position="531"/>
    </location>
</feature>
<keyword evidence="4 10" id="KW-0597">Phosphoprotein</keyword>
<dbReference type="GO" id="GO:0005737">
    <property type="term" value="C:cytoplasm"/>
    <property type="evidence" value="ECO:0007669"/>
    <property type="project" value="UniProtKB-SubCell"/>
</dbReference>
<dbReference type="InterPro" id="IPR001789">
    <property type="entry name" value="Sig_transdc_resp-reg_receiver"/>
</dbReference>
<dbReference type="InterPro" id="IPR018062">
    <property type="entry name" value="HTH_AraC-typ_CS"/>
</dbReference>
<dbReference type="InterPro" id="IPR009057">
    <property type="entry name" value="Homeodomain-like_sf"/>
</dbReference>
<dbReference type="Gene3D" id="1.10.10.60">
    <property type="entry name" value="Homeodomain-like"/>
    <property type="match status" value="2"/>
</dbReference>
<dbReference type="GO" id="GO:0003700">
    <property type="term" value="F:DNA-binding transcription factor activity"/>
    <property type="evidence" value="ECO:0007669"/>
    <property type="project" value="InterPro"/>
</dbReference>
<evidence type="ECO:0000256" key="8">
    <source>
        <dbReference type="ARBA" id="ARBA00023163"/>
    </source>
</evidence>
<dbReference type="InterPro" id="IPR051552">
    <property type="entry name" value="HptR"/>
</dbReference>
<sequence length="537" mass="61595">MSKRRYKVLAADDEYWSRENIRTLLPWDTYSIDFLEPAEDGEEVLERIPVEKPDIVMTDINMPFMDGLELLNQIHEKYPDIVSVAISGYDDFEKVKGVFLNGGIDYLLKPVGREQMVAVLKKSLEALEEKGNDFIISSFVEDNEQSMILTGKLYQAKRQTEISVKRNVEHIPSLLVKFHDTSKISQMYQNDMAKMSLGIKTMIREAIGQPENDEDNGVLFNYNTKVNEFILCSSLDESDLLKAADSLVKEFPIDQYGPITVVIKERTQAVADMAQTYRDMITSMMNRPFESHHVIISCSGKIYENGIPVTASLMSHDNLTRTLEKEITDAISNGRGYALKKCLIEKSGLSTCDTDGWSLFEISQFMARISGIIWGMDNLPRQAIENREEIENGINYAQMMLDKNGLIENLELFVSLICKDDGDMTDTSITGQVEQIHDMLEKRYYEHFTLSHLGEQYHVDPTYLSRVFSQKYGESITAFIARTRIEKAKELMIRKQSFEAISFEVGYEDYNYFSRVFRKQTGQSPSEYKKKLEASHI</sequence>
<evidence type="ECO:0000256" key="5">
    <source>
        <dbReference type="ARBA" id="ARBA00023012"/>
    </source>
</evidence>
<evidence type="ECO:0000256" key="4">
    <source>
        <dbReference type="ARBA" id="ARBA00022553"/>
    </source>
</evidence>
<dbReference type="Proteomes" id="UP000184278">
    <property type="component" value="Unassembled WGS sequence"/>
</dbReference>
<dbReference type="InterPro" id="IPR011006">
    <property type="entry name" value="CheY-like_superfamily"/>
</dbReference>
<dbReference type="SUPFAM" id="SSF46689">
    <property type="entry name" value="Homeodomain-like"/>
    <property type="match status" value="2"/>
</dbReference>
<dbReference type="RefSeq" id="WP_073389944.1">
    <property type="nucleotide sequence ID" value="NZ_FQXK01000042.1"/>
</dbReference>
<dbReference type="InterPro" id="IPR020449">
    <property type="entry name" value="Tscrpt_reg_AraC-type_HTH"/>
</dbReference>
<dbReference type="Pfam" id="PF00072">
    <property type="entry name" value="Response_reg"/>
    <property type="match status" value="1"/>
</dbReference>
<dbReference type="PROSITE" id="PS01124">
    <property type="entry name" value="HTH_ARAC_FAMILY_2"/>
    <property type="match status" value="1"/>
</dbReference>
<reference evidence="14" key="1">
    <citation type="submission" date="2016-11" db="EMBL/GenBank/DDBJ databases">
        <authorList>
            <person name="Varghese N."/>
            <person name="Submissions S."/>
        </authorList>
    </citation>
    <scope>NUCLEOTIDE SEQUENCE [LARGE SCALE GENOMIC DNA]</scope>
    <source>
        <strain evidence="14">DSM 3071</strain>
    </source>
</reference>
<dbReference type="SMART" id="SM00342">
    <property type="entry name" value="HTH_ARAC"/>
    <property type="match status" value="1"/>
</dbReference>
<protein>
    <recommendedName>
        <fullName evidence="2">Stage 0 sporulation protein A homolog</fullName>
    </recommendedName>
</protein>
<dbReference type="GO" id="GO:0043565">
    <property type="term" value="F:sequence-specific DNA binding"/>
    <property type="evidence" value="ECO:0007669"/>
    <property type="project" value="InterPro"/>
</dbReference>
<evidence type="ECO:0000313" key="14">
    <source>
        <dbReference type="Proteomes" id="UP000184278"/>
    </source>
</evidence>
<keyword evidence="7 13" id="KW-0238">DNA-binding</keyword>
<dbReference type="Pfam" id="PF12833">
    <property type="entry name" value="HTH_18"/>
    <property type="match status" value="1"/>
</dbReference>
<dbReference type="PANTHER" id="PTHR42713:SF3">
    <property type="entry name" value="TRANSCRIPTIONAL REGULATORY PROTEIN HPTR"/>
    <property type="match status" value="1"/>
</dbReference>
<name>A0A1M6E9W9_BUTFI</name>
<dbReference type="PROSITE" id="PS50110">
    <property type="entry name" value="RESPONSE_REGULATORY"/>
    <property type="match status" value="1"/>
</dbReference>
<dbReference type="Gene3D" id="3.40.50.2300">
    <property type="match status" value="1"/>
</dbReference>
<feature type="domain" description="Response regulatory" evidence="12">
    <location>
        <begin position="7"/>
        <end position="124"/>
    </location>
</feature>
<keyword evidence="3" id="KW-0963">Cytoplasm</keyword>
<keyword evidence="5" id="KW-0902">Two-component regulatory system</keyword>
<dbReference type="AlphaFoldDB" id="A0A1M6E9W9"/>
<feature type="modified residue" description="4-aspartylphosphate" evidence="10">
    <location>
        <position position="59"/>
    </location>
</feature>
<comment type="function">
    <text evidence="9">May play the central regulatory role in sporulation. It may be an element of the effector pathway responsible for the activation of sporulation genes in response to nutritional stress. Spo0A may act in concert with spo0H (a sigma factor) to control the expression of some genes that are critical to the sporulation process.</text>
</comment>
<evidence type="ECO:0000256" key="2">
    <source>
        <dbReference type="ARBA" id="ARBA00018672"/>
    </source>
</evidence>
<dbReference type="CDD" id="cd17536">
    <property type="entry name" value="REC_YesN-like"/>
    <property type="match status" value="1"/>
</dbReference>
<keyword evidence="14" id="KW-1185">Reference proteome</keyword>
<dbReference type="InterPro" id="IPR018060">
    <property type="entry name" value="HTH_AraC"/>
</dbReference>
<evidence type="ECO:0000256" key="1">
    <source>
        <dbReference type="ARBA" id="ARBA00004496"/>
    </source>
</evidence>
<evidence type="ECO:0000259" key="11">
    <source>
        <dbReference type="PROSITE" id="PS01124"/>
    </source>
</evidence>
<keyword evidence="8" id="KW-0804">Transcription</keyword>
<dbReference type="GO" id="GO:0000160">
    <property type="term" value="P:phosphorelay signal transduction system"/>
    <property type="evidence" value="ECO:0007669"/>
    <property type="project" value="UniProtKB-KW"/>
</dbReference>
<dbReference type="EMBL" id="FQXK01000042">
    <property type="protein sequence ID" value="SHI82276.1"/>
    <property type="molecule type" value="Genomic_DNA"/>
</dbReference>
<organism evidence="13 14">
    <name type="scientific">Butyrivibrio fibrisolvens DSM 3071</name>
    <dbReference type="NCBI Taxonomy" id="1121131"/>
    <lineage>
        <taxon>Bacteria</taxon>
        <taxon>Bacillati</taxon>
        <taxon>Bacillota</taxon>
        <taxon>Clostridia</taxon>
        <taxon>Lachnospirales</taxon>
        <taxon>Lachnospiraceae</taxon>
        <taxon>Butyrivibrio</taxon>
    </lineage>
</organism>
<evidence type="ECO:0000313" key="13">
    <source>
        <dbReference type="EMBL" id="SHI82276.1"/>
    </source>
</evidence>
<evidence type="ECO:0000256" key="6">
    <source>
        <dbReference type="ARBA" id="ARBA00023015"/>
    </source>
</evidence>
<dbReference type="OrthoDB" id="159632at2"/>
<dbReference type="PANTHER" id="PTHR42713">
    <property type="entry name" value="HISTIDINE KINASE-RELATED"/>
    <property type="match status" value="1"/>
</dbReference>
<dbReference type="SUPFAM" id="SSF52172">
    <property type="entry name" value="CheY-like"/>
    <property type="match status" value="1"/>
</dbReference>
<evidence type="ECO:0000256" key="3">
    <source>
        <dbReference type="ARBA" id="ARBA00022490"/>
    </source>
</evidence>
<dbReference type="STRING" id="1121131.SAMN02745229_03690"/>
<comment type="subcellular location">
    <subcellularLocation>
        <location evidence="1">Cytoplasm</location>
    </subcellularLocation>
</comment>
<proteinExistence type="predicted"/>
<dbReference type="SMART" id="SM00448">
    <property type="entry name" value="REC"/>
    <property type="match status" value="1"/>
</dbReference>
<dbReference type="PRINTS" id="PR00032">
    <property type="entry name" value="HTHARAC"/>
</dbReference>
<evidence type="ECO:0000256" key="10">
    <source>
        <dbReference type="PROSITE-ProRule" id="PRU00169"/>
    </source>
</evidence>
<dbReference type="GeneID" id="89508873"/>
<evidence type="ECO:0000256" key="9">
    <source>
        <dbReference type="ARBA" id="ARBA00024867"/>
    </source>
</evidence>
<dbReference type="PROSITE" id="PS00041">
    <property type="entry name" value="HTH_ARAC_FAMILY_1"/>
    <property type="match status" value="1"/>
</dbReference>
<accession>A0A1M6E9W9</accession>
<evidence type="ECO:0000256" key="7">
    <source>
        <dbReference type="ARBA" id="ARBA00023125"/>
    </source>
</evidence>
<evidence type="ECO:0000259" key="12">
    <source>
        <dbReference type="PROSITE" id="PS50110"/>
    </source>
</evidence>
<gene>
    <name evidence="13" type="ORF">SAMN02745229_03690</name>
</gene>